<keyword evidence="2" id="KW-0812">Transmembrane</keyword>
<comment type="caution">
    <text evidence="3">The sequence shown here is derived from an EMBL/GenBank/DDBJ whole genome shotgun (WGS) entry which is preliminary data.</text>
</comment>
<gene>
    <name evidence="3" type="ORF">B0T18DRAFT_188072</name>
</gene>
<feature type="compositionally biased region" description="Basic and acidic residues" evidence="1">
    <location>
        <begin position="81"/>
        <end position="93"/>
    </location>
</feature>
<evidence type="ECO:0000256" key="2">
    <source>
        <dbReference type="SAM" id="Phobius"/>
    </source>
</evidence>
<dbReference type="EMBL" id="JAUKUD010000005">
    <property type="protein sequence ID" value="KAK0743652.1"/>
    <property type="molecule type" value="Genomic_DNA"/>
</dbReference>
<organism evidence="3 4">
    <name type="scientific">Schizothecium vesticola</name>
    <dbReference type="NCBI Taxonomy" id="314040"/>
    <lineage>
        <taxon>Eukaryota</taxon>
        <taxon>Fungi</taxon>
        <taxon>Dikarya</taxon>
        <taxon>Ascomycota</taxon>
        <taxon>Pezizomycotina</taxon>
        <taxon>Sordariomycetes</taxon>
        <taxon>Sordariomycetidae</taxon>
        <taxon>Sordariales</taxon>
        <taxon>Schizotheciaceae</taxon>
        <taxon>Schizothecium</taxon>
    </lineage>
</organism>
<feature type="region of interest" description="Disordered" evidence="1">
    <location>
        <begin position="1"/>
        <end position="26"/>
    </location>
</feature>
<proteinExistence type="predicted"/>
<keyword evidence="4" id="KW-1185">Reference proteome</keyword>
<dbReference type="AlphaFoldDB" id="A0AA40EQH1"/>
<evidence type="ECO:0000313" key="3">
    <source>
        <dbReference type="EMBL" id="KAK0743652.1"/>
    </source>
</evidence>
<feature type="region of interest" description="Disordered" evidence="1">
    <location>
        <begin position="59"/>
        <end position="210"/>
    </location>
</feature>
<accession>A0AA40EQH1</accession>
<evidence type="ECO:0000256" key="1">
    <source>
        <dbReference type="SAM" id="MobiDB-lite"/>
    </source>
</evidence>
<feature type="compositionally biased region" description="Basic residues" evidence="1">
    <location>
        <begin position="173"/>
        <end position="183"/>
    </location>
</feature>
<keyword evidence="2" id="KW-1133">Transmembrane helix</keyword>
<feature type="transmembrane region" description="Helical" evidence="2">
    <location>
        <begin position="30"/>
        <end position="53"/>
    </location>
</feature>
<protein>
    <submittedName>
        <fullName evidence="3">Uncharacterized protein</fullName>
    </submittedName>
</protein>
<feature type="compositionally biased region" description="Basic and acidic residues" evidence="1">
    <location>
        <begin position="138"/>
        <end position="147"/>
    </location>
</feature>
<dbReference type="Proteomes" id="UP001172155">
    <property type="component" value="Unassembled WGS sequence"/>
</dbReference>
<sequence length="210" mass="23493">MAPYPDVEPVRATSTPLGPDSKPPGNPKVWIIPAVIGGGVLVTALFVWTVLAIKQRRKIKNARDADPYLPRPDSSKRRKMSAAERVEEEEKQRIIMIRKSLASRSWGTESDTSRCDSRTSHNSQARQPIPEDPEEDEPAKLKEDWKAWEAQIQRSATLEQHPAAVDDAEKLAKPRPSRSRSPHSRNPLLSQPPGTPPRPPRLSPTNLEQT</sequence>
<name>A0AA40EQH1_9PEZI</name>
<feature type="compositionally biased region" description="Pro residues" evidence="1">
    <location>
        <begin position="193"/>
        <end position="202"/>
    </location>
</feature>
<reference evidence="3" key="1">
    <citation type="submission" date="2023-06" db="EMBL/GenBank/DDBJ databases">
        <title>Genome-scale phylogeny and comparative genomics of the fungal order Sordariales.</title>
        <authorList>
            <consortium name="Lawrence Berkeley National Laboratory"/>
            <person name="Hensen N."/>
            <person name="Bonometti L."/>
            <person name="Westerberg I."/>
            <person name="Brannstrom I.O."/>
            <person name="Guillou S."/>
            <person name="Cros-Aarteil S."/>
            <person name="Calhoun S."/>
            <person name="Haridas S."/>
            <person name="Kuo A."/>
            <person name="Mondo S."/>
            <person name="Pangilinan J."/>
            <person name="Riley R."/>
            <person name="LaButti K."/>
            <person name="Andreopoulos B."/>
            <person name="Lipzen A."/>
            <person name="Chen C."/>
            <person name="Yanf M."/>
            <person name="Daum C."/>
            <person name="Ng V."/>
            <person name="Clum A."/>
            <person name="Steindorff A."/>
            <person name="Ohm R."/>
            <person name="Martin F."/>
            <person name="Silar P."/>
            <person name="Natvig D."/>
            <person name="Lalanne C."/>
            <person name="Gautier V."/>
            <person name="Ament-velasquez S.L."/>
            <person name="Kruys A."/>
            <person name="Hutchinson M.I."/>
            <person name="Powell A.J."/>
            <person name="Barry K."/>
            <person name="Miller A.N."/>
            <person name="Grigoriev I.V."/>
            <person name="Debuchy R."/>
            <person name="Gladieux P."/>
            <person name="Thoren M.H."/>
            <person name="Johannesson H."/>
        </authorList>
    </citation>
    <scope>NUCLEOTIDE SEQUENCE</scope>
    <source>
        <strain evidence="3">SMH3187-1</strain>
    </source>
</reference>
<keyword evidence="2" id="KW-0472">Membrane</keyword>
<evidence type="ECO:0000313" key="4">
    <source>
        <dbReference type="Proteomes" id="UP001172155"/>
    </source>
</evidence>